<dbReference type="PANTHER" id="PTHR11931">
    <property type="entry name" value="PHOSPHOGLYCERATE MUTASE"/>
    <property type="match status" value="1"/>
</dbReference>
<evidence type="ECO:0000256" key="4">
    <source>
        <dbReference type="ARBA" id="ARBA00023152"/>
    </source>
</evidence>
<evidence type="ECO:0000313" key="7">
    <source>
        <dbReference type="Proteomes" id="UP000319976"/>
    </source>
</evidence>
<dbReference type="Gene3D" id="3.40.50.1240">
    <property type="entry name" value="Phosphoglycerate mutase-like"/>
    <property type="match status" value="1"/>
</dbReference>
<dbReference type="Pfam" id="PF00300">
    <property type="entry name" value="His_Phos_1"/>
    <property type="match status" value="1"/>
</dbReference>
<dbReference type="GO" id="GO:0006094">
    <property type="term" value="P:gluconeogenesis"/>
    <property type="evidence" value="ECO:0007669"/>
    <property type="project" value="UniProtKB-KW"/>
</dbReference>
<evidence type="ECO:0000256" key="1">
    <source>
        <dbReference type="ARBA" id="ARBA00006717"/>
    </source>
</evidence>
<name>A0A517T7B8_9PLAN</name>
<dbReference type="GO" id="GO:0016787">
    <property type="term" value="F:hydrolase activity"/>
    <property type="evidence" value="ECO:0007669"/>
    <property type="project" value="UniProtKB-KW"/>
</dbReference>
<reference evidence="6 7" key="1">
    <citation type="submission" date="2019-02" db="EMBL/GenBank/DDBJ databases">
        <title>Deep-cultivation of Planctomycetes and their phenomic and genomic characterization uncovers novel biology.</title>
        <authorList>
            <person name="Wiegand S."/>
            <person name="Jogler M."/>
            <person name="Boedeker C."/>
            <person name="Pinto D."/>
            <person name="Vollmers J."/>
            <person name="Rivas-Marin E."/>
            <person name="Kohn T."/>
            <person name="Peeters S.H."/>
            <person name="Heuer A."/>
            <person name="Rast P."/>
            <person name="Oberbeckmann S."/>
            <person name="Bunk B."/>
            <person name="Jeske O."/>
            <person name="Meyerdierks A."/>
            <person name="Storesund J.E."/>
            <person name="Kallscheuer N."/>
            <person name="Luecker S."/>
            <person name="Lage O.M."/>
            <person name="Pohl T."/>
            <person name="Merkel B.J."/>
            <person name="Hornburger P."/>
            <person name="Mueller R.-W."/>
            <person name="Bruemmer F."/>
            <person name="Labrenz M."/>
            <person name="Spormann A.M."/>
            <person name="Op den Camp H."/>
            <person name="Overmann J."/>
            <person name="Amann R."/>
            <person name="Jetten M.S.M."/>
            <person name="Mascher T."/>
            <person name="Medema M.H."/>
            <person name="Devos D.P."/>
            <person name="Kaster A.-K."/>
            <person name="Ovreas L."/>
            <person name="Rohde M."/>
            <person name="Galperin M.Y."/>
            <person name="Jogler C."/>
        </authorList>
    </citation>
    <scope>NUCLEOTIDE SEQUENCE [LARGE SCALE GENOMIC DNA]</scope>
    <source>
        <strain evidence="6 7">V22</strain>
    </source>
</reference>
<protein>
    <recommendedName>
        <fullName evidence="2">phosphoglycerate mutase (2,3-diphosphoglycerate-dependent)</fullName>
        <ecNumber evidence="2">5.4.2.11</ecNumber>
    </recommendedName>
</protein>
<proteinExistence type="inferred from homology"/>
<gene>
    <name evidence="6" type="primary">pspA_1</name>
    <name evidence="6" type="ORF">V22_14810</name>
</gene>
<keyword evidence="5" id="KW-0413">Isomerase</keyword>
<dbReference type="InterPro" id="IPR029033">
    <property type="entry name" value="His_PPase_superfam"/>
</dbReference>
<dbReference type="GO" id="GO:0006096">
    <property type="term" value="P:glycolytic process"/>
    <property type="evidence" value="ECO:0007669"/>
    <property type="project" value="UniProtKB-KW"/>
</dbReference>
<dbReference type="InterPro" id="IPR005952">
    <property type="entry name" value="Phosphogly_mut1"/>
</dbReference>
<evidence type="ECO:0000256" key="3">
    <source>
        <dbReference type="ARBA" id="ARBA00022432"/>
    </source>
</evidence>
<keyword evidence="3" id="KW-0312">Gluconeogenesis</keyword>
<dbReference type="InterPro" id="IPR013078">
    <property type="entry name" value="His_Pase_superF_clade-1"/>
</dbReference>
<organism evidence="6 7">
    <name type="scientific">Calycomorphotria hydatis</name>
    <dbReference type="NCBI Taxonomy" id="2528027"/>
    <lineage>
        <taxon>Bacteria</taxon>
        <taxon>Pseudomonadati</taxon>
        <taxon>Planctomycetota</taxon>
        <taxon>Planctomycetia</taxon>
        <taxon>Planctomycetales</taxon>
        <taxon>Planctomycetaceae</taxon>
        <taxon>Calycomorphotria</taxon>
    </lineage>
</organism>
<dbReference type="AlphaFoldDB" id="A0A517T7B8"/>
<dbReference type="EC" id="5.4.2.11" evidence="2"/>
<dbReference type="GO" id="GO:0004619">
    <property type="term" value="F:phosphoglycerate mutase activity"/>
    <property type="evidence" value="ECO:0007669"/>
    <property type="project" value="UniProtKB-EC"/>
</dbReference>
<evidence type="ECO:0000313" key="6">
    <source>
        <dbReference type="EMBL" id="QDT64250.1"/>
    </source>
</evidence>
<keyword evidence="7" id="KW-1185">Reference proteome</keyword>
<comment type="similarity">
    <text evidence="1">Belongs to the phosphoglycerate mutase family. BPG-dependent PGAM subfamily.</text>
</comment>
<evidence type="ECO:0000256" key="5">
    <source>
        <dbReference type="ARBA" id="ARBA00023235"/>
    </source>
</evidence>
<dbReference type="KEGG" id="chya:V22_14810"/>
<dbReference type="EMBL" id="CP036316">
    <property type="protein sequence ID" value="QDT64250.1"/>
    <property type="molecule type" value="Genomic_DNA"/>
</dbReference>
<evidence type="ECO:0000256" key="2">
    <source>
        <dbReference type="ARBA" id="ARBA00012028"/>
    </source>
</evidence>
<keyword evidence="4" id="KW-0324">Glycolysis</keyword>
<keyword evidence="6" id="KW-0378">Hydrolase</keyword>
<dbReference type="SUPFAM" id="SSF53254">
    <property type="entry name" value="Phosphoglycerate mutase-like"/>
    <property type="match status" value="1"/>
</dbReference>
<sequence length="223" mass="24538">MCEIVLIRPCSTSYDEQKRIQGRLDLPLSDHGQAELVPLIDKLRNESIEYVMTDPGEPSRSVAKAVAEALDIGLKEKSELQNLDQGLWQGLQLEEVRRKYPKLLKQWQESPEAICPPQGESISDAIERVEKVLKKPLKKGKRFAVVAAEPLASLVASVVSGTKLEYKGPRCSGGGAILEYLSTNGERRQSEDLLQECLTANGAVDNAKNGSTEVTDVEVNQHS</sequence>
<accession>A0A517T7B8</accession>
<dbReference type="Proteomes" id="UP000319976">
    <property type="component" value="Chromosome"/>
</dbReference>